<dbReference type="InterPro" id="IPR024711">
    <property type="entry name" value="Catalase_clade1/3"/>
</dbReference>
<dbReference type="EMBL" id="KV453842">
    <property type="protein sequence ID" value="ODV91259.1"/>
    <property type="molecule type" value="Genomic_DNA"/>
</dbReference>
<evidence type="ECO:0000256" key="6">
    <source>
        <dbReference type="ARBA" id="ARBA00023004"/>
    </source>
</evidence>
<dbReference type="SMART" id="SM01060">
    <property type="entry name" value="Catalase"/>
    <property type="match status" value="1"/>
</dbReference>
<comment type="function">
    <text evidence="8 12">Catalyzes the degradation of hydrogen peroxide (H(2)O(2)) generated by peroxisomal oxidases to water and oxygen, thereby protecting cells from the toxic effects of hydrogen peroxide.</text>
</comment>
<keyword evidence="16" id="KW-1185">Reference proteome</keyword>
<dbReference type="InterPro" id="IPR011614">
    <property type="entry name" value="Catalase_core"/>
</dbReference>
<evidence type="ECO:0000256" key="3">
    <source>
        <dbReference type="ARBA" id="ARBA00022617"/>
    </source>
</evidence>
<organism evidence="15 16">
    <name type="scientific">Tortispora caseinolytica NRRL Y-17796</name>
    <dbReference type="NCBI Taxonomy" id="767744"/>
    <lineage>
        <taxon>Eukaryota</taxon>
        <taxon>Fungi</taxon>
        <taxon>Dikarya</taxon>
        <taxon>Ascomycota</taxon>
        <taxon>Saccharomycotina</taxon>
        <taxon>Trigonopsidomycetes</taxon>
        <taxon>Trigonopsidales</taxon>
        <taxon>Trigonopsidaceae</taxon>
        <taxon>Tortispora</taxon>
    </lineage>
</organism>
<dbReference type="GO" id="GO:0042744">
    <property type="term" value="P:hydrogen peroxide catabolic process"/>
    <property type="evidence" value="ECO:0007669"/>
    <property type="project" value="UniProtKB-KW"/>
</dbReference>
<protein>
    <recommendedName>
        <fullName evidence="11">Catalase</fullName>
        <ecNumber evidence="11">1.11.1.6</ecNumber>
    </recommendedName>
</protein>
<dbReference type="PANTHER" id="PTHR11465:SF62">
    <property type="entry name" value="CATALASE T"/>
    <property type="match status" value="1"/>
</dbReference>
<dbReference type="FunFam" id="2.40.180.10:FF:000001">
    <property type="entry name" value="Catalase"/>
    <property type="match status" value="1"/>
</dbReference>
<evidence type="ECO:0000256" key="7">
    <source>
        <dbReference type="ARBA" id="ARBA00023324"/>
    </source>
</evidence>
<keyword evidence="6 10" id="KW-0408">Iron</keyword>
<keyword evidence="5 11" id="KW-0560">Oxidoreductase</keyword>
<dbReference type="PRINTS" id="PR00067">
    <property type="entry name" value="CATALASE"/>
</dbReference>
<dbReference type="InterPro" id="IPR024708">
    <property type="entry name" value="Catalase_AS"/>
</dbReference>
<dbReference type="Proteomes" id="UP000095023">
    <property type="component" value="Unassembled WGS sequence"/>
</dbReference>
<feature type="compositionally biased region" description="Polar residues" evidence="13">
    <location>
        <begin position="1"/>
        <end position="13"/>
    </location>
</feature>
<dbReference type="GO" id="GO:0005739">
    <property type="term" value="C:mitochondrion"/>
    <property type="evidence" value="ECO:0007669"/>
    <property type="project" value="TreeGrafter"/>
</dbReference>
<dbReference type="PROSITE" id="PS00437">
    <property type="entry name" value="CATALASE_1"/>
    <property type="match status" value="1"/>
</dbReference>
<dbReference type="GO" id="GO:0046872">
    <property type="term" value="F:metal ion binding"/>
    <property type="evidence" value="ECO:0007669"/>
    <property type="project" value="UniProtKB-KW"/>
</dbReference>
<comment type="catalytic activity">
    <reaction evidence="11">
        <text>2 H2O2 = O2 + 2 H2O</text>
        <dbReference type="Rhea" id="RHEA:20309"/>
        <dbReference type="ChEBI" id="CHEBI:15377"/>
        <dbReference type="ChEBI" id="CHEBI:15379"/>
        <dbReference type="ChEBI" id="CHEBI:16240"/>
        <dbReference type="EC" id="1.11.1.6"/>
    </reaction>
</comment>
<feature type="binding site" description="axial binding residue" evidence="10">
    <location>
        <position position="342"/>
    </location>
    <ligand>
        <name>heme</name>
        <dbReference type="ChEBI" id="CHEBI:30413"/>
    </ligand>
    <ligandPart>
        <name>Fe</name>
        <dbReference type="ChEBI" id="CHEBI:18248"/>
    </ligandPart>
</feature>
<evidence type="ECO:0000256" key="5">
    <source>
        <dbReference type="ARBA" id="ARBA00023002"/>
    </source>
</evidence>
<evidence type="ECO:0000313" key="15">
    <source>
        <dbReference type="EMBL" id="ODV91259.1"/>
    </source>
</evidence>
<dbReference type="Pfam" id="PF00199">
    <property type="entry name" value="Catalase"/>
    <property type="match status" value="1"/>
</dbReference>
<keyword evidence="7 11" id="KW-0376">Hydrogen peroxide</keyword>
<keyword evidence="2 11" id="KW-0575">Peroxidase</keyword>
<dbReference type="SUPFAM" id="SSF56634">
    <property type="entry name" value="Heme-dependent catalase-like"/>
    <property type="match status" value="1"/>
</dbReference>
<comment type="similarity">
    <text evidence="1 11">Belongs to the catalase family.</text>
</comment>
<dbReference type="GO" id="GO:0005777">
    <property type="term" value="C:peroxisome"/>
    <property type="evidence" value="ECO:0007669"/>
    <property type="project" value="TreeGrafter"/>
</dbReference>
<dbReference type="GO" id="GO:0004096">
    <property type="term" value="F:catalase activity"/>
    <property type="evidence" value="ECO:0007669"/>
    <property type="project" value="UniProtKB-EC"/>
</dbReference>
<feature type="active site" evidence="9">
    <location>
        <position position="56"/>
    </location>
</feature>
<keyword evidence="4 10" id="KW-0479">Metal-binding</keyword>
<evidence type="ECO:0000256" key="2">
    <source>
        <dbReference type="ARBA" id="ARBA00022559"/>
    </source>
</evidence>
<gene>
    <name evidence="15" type="ORF">CANCADRAFT_2970</name>
</gene>
<evidence type="ECO:0000256" key="8">
    <source>
        <dbReference type="ARBA" id="ARBA00044729"/>
    </source>
</evidence>
<evidence type="ECO:0000256" key="1">
    <source>
        <dbReference type="ARBA" id="ARBA00005329"/>
    </source>
</evidence>
<evidence type="ECO:0000256" key="13">
    <source>
        <dbReference type="SAM" id="MobiDB-lite"/>
    </source>
</evidence>
<dbReference type="AlphaFoldDB" id="A0A1E4THQ0"/>
<dbReference type="InterPro" id="IPR010582">
    <property type="entry name" value="Catalase_immune_responsive"/>
</dbReference>
<dbReference type="PIRSF" id="PIRSF038928">
    <property type="entry name" value="Catalase_clade1-3"/>
    <property type="match status" value="1"/>
</dbReference>
<sequence>MSSSKPVYATSNGVPYEGHPYESQRTSDGYLNLGDFHLIDELAHFDRERIPERVVHASGGGAHGFFELTDSLEDVTRCKMLTQVGEKTDLTIRFSTVAPETGGIDTVRDPRGFAIKLRTVEGNMDWVFNNTPIFFIRDPLKFVPFIHSQKRNPKTHMGHGYDSTVFWDYATQNHEILHQFVYLFGDRGIPKSWRKMNGYSGHTFKFINAKNEMVYVQIHVISKQGVEGFTTEEGNKIASQNPDFHKADLYEHIEKGEFPEWDCYIQTMTADQAEKFRYSVNDLTKVWPHKEFPLRKFGRIVLNRNVTNYFAEIEQLAFSPSHLTPGIEASLDPVLQSRLFSYPDTHRYRLGVNYQQLPVNRPRCPFGFGNMQRDGANVIESQGDFPNYFSTYRPFQAQTRDNGFGNEKLDSTAGDFSADKHDGIMRDGVRYFLKHVDERDYEQPRALYMKVFDDGAKQRFRENIINHASTIQYTEIKQRVADMFAILDLKLGEQIAEGLKVDKPNPIPVQPAEMRFIRQ</sequence>
<dbReference type="InterPro" id="IPR018028">
    <property type="entry name" value="Catalase"/>
</dbReference>
<dbReference type="Gene3D" id="2.40.180.10">
    <property type="entry name" value="Catalase core domain"/>
    <property type="match status" value="1"/>
</dbReference>
<feature type="domain" description="Catalase core" evidence="14">
    <location>
        <begin position="9"/>
        <end position="396"/>
    </location>
</feature>
<evidence type="ECO:0000256" key="11">
    <source>
        <dbReference type="RuleBase" id="RU000498"/>
    </source>
</evidence>
<name>A0A1E4THQ0_9ASCO</name>
<dbReference type="PANTHER" id="PTHR11465">
    <property type="entry name" value="CATALASE"/>
    <property type="match status" value="1"/>
</dbReference>
<feature type="region of interest" description="Disordered" evidence="13">
    <location>
        <begin position="1"/>
        <end position="21"/>
    </location>
</feature>
<reference evidence="16" key="1">
    <citation type="submission" date="2016-02" db="EMBL/GenBank/DDBJ databases">
        <title>Comparative genomics of biotechnologically important yeasts.</title>
        <authorList>
            <consortium name="DOE Joint Genome Institute"/>
            <person name="Riley R."/>
            <person name="Haridas S."/>
            <person name="Wolfe K.H."/>
            <person name="Lopes M.R."/>
            <person name="Hittinger C.T."/>
            <person name="Goker M."/>
            <person name="Salamov A."/>
            <person name="Wisecaver J."/>
            <person name="Long T.M."/>
            <person name="Aerts A.L."/>
            <person name="Barry K."/>
            <person name="Choi C."/>
            <person name="Clum A."/>
            <person name="Coughlan A.Y."/>
            <person name="Deshpande S."/>
            <person name="Douglass A.P."/>
            <person name="Hanson S.J."/>
            <person name="Klenk H.-P."/>
            <person name="Labutti K."/>
            <person name="Lapidus A."/>
            <person name="Lindquist E."/>
            <person name="Lipzen A."/>
            <person name="Meier-Kolthoff J.P."/>
            <person name="Ohm R.A."/>
            <person name="Otillar R.P."/>
            <person name="Pangilinan J."/>
            <person name="Peng Y."/>
            <person name="Rokas A."/>
            <person name="Rosa C.A."/>
            <person name="Scheuner C."/>
            <person name="Sibirny A.A."/>
            <person name="Slot J.C."/>
            <person name="Stielow J.B."/>
            <person name="Sun H."/>
            <person name="Kurtzman C.P."/>
            <person name="Blackwell M."/>
            <person name="Jeffries T.W."/>
            <person name="Grigoriev I.V."/>
        </authorList>
    </citation>
    <scope>NUCLEOTIDE SEQUENCE [LARGE SCALE GENOMIC DNA]</scope>
    <source>
        <strain evidence="16">NRRL Y-17796</strain>
    </source>
</reference>
<evidence type="ECO:0000256" key="12">
    <source>
        <dbReference type="RuleBase" id="RU004142"/>
    </source>
</evidence>
<proteinExistence type="inferred from homology"/>
<dbReference type="GO" id="GO:0020037">
    <property type="term" value="F:heme binding"/>
    <property type="evidence" value="ECO:0007669"/>
    <property type="project" value="InterPro"/>
</dbReference>
<dbReference type="InterPro" id="IPR020835">
    <property type="entry name" value="Catalase_sf"/>
</dbReference>
<comment type="cofactor">
    <cofactor evidence="10">
        <name>heme</name>
        <dbReference type="ChEBI" id="CHEBI:30413"/>
    </cofactor>
</comment>
<keyword evidence="3 10" id="KW-0349">Heme</keyword>
<evidence type="ECO:0000256" key="10">
    <source>
        <dbReference type="PIRSR" id="PIRSR038928-2"/>
    </source>
</evidence>
<dbReference type="EC" id="1.11.1.6" evidence="11"/>
<dbReference type="GO" id="GO:0042542">
    <property type="term" value="P:response to hydrogen peroxide"/>
    <property type="evidence" value="ECO:0007669"/>
    <property type="project" value="TreeGrafter"/>
</dbReference>
<dbReference type="PROSITE" id="PS00438">
    <property type="entry name" value="CATALASE_2"/>
    <property type="match status" value="1"/>
</dbReference>
<dbReference type="Pfam" id="PF06628">
    <property type="entry name" value="Catalase-rel"/>
    <property type="match status" value="1"/>
</dbReference>
<evidence type="ECO:0000259" key="14">
    <source>
        <dbReference type="SMART" id="SM01060"/>
    </source>
</evidence>
<evidence type="ECO:0000256" key="4">
    <source>
        <dbReference type="ARBA" id="ARBA00022723"/>
    </source>
</evidence>
<accession>A0A1E4THQ0</accession>
<evidence type="ECO:0000313" key="16">
    <source>
        <dbReference type="Proteomes" id="UP000095023"/>
    </source>
</evidence>
<evidence type="ECO:0000256" key="9">
    <source>
        <dbReference type="PIRSR" id="PIRSR038928-1"/>
    </source>
</evidence>
<dbReference type="InterPro" id="IPR002226">
    <property type="entry name" value="Catalase_haem_BS"/>
</dbReference>
<dbReference type="PROSITE" id="PS51402">
    <property type="entry name" value="CATALASE_3"/>
    <property type="match status" value="1"/>
</dbReference>
<dbReference type="OrthoDB" id="6880011at2759"/>
<feature type="active site" evidence="9">
    <location>
        <position position="129"/>
    </location>
</feature>